<feature type="binding site" evidence="9">
    <location>
        <position position="18"/>
    </location>
    <ligand>
        <name>ATP</name>
        <dbReference type="ChEBI" id="CHEBI:30616"/>
    </ligand>
</feature>
<keyword evidence="3 9" id="KW-0227">DNA damage</keyword>
<dbReference type="PANTHER" id="PTHR42848">
    <property type="match status" value="1"/>
</dbReference>
<evidence type="ECO:0000313" key="12">
    <source>
        <dbReference type="Proteomes" id="UP000177117"/>
    </source>
</evidence>
<evidence type="ECO:0000256" key="5">
    <source>
        <dbReference type="ARBA" id="ARBA00022840"/>
    </source>
</evidence>
<dbReference type="GO" id="GO:0006310">
    <property type="term" value="P:DNA recombination"/>
    <property type="evidence" value="ECO:0007669"/>
    <property type="project" value="UniProtKB-UniRule"/>
</dbReference>
<feature type="binding site" evidence="9">
    <location>
        <position position="17"/>
    </location>
    <ligand>
        <name>ATP</name>
        <dbReference type="ChEBI" id="CHEBI:30616"/>
    </ligand>
</feature>
<dbReference type="Proteomes" id="UP000177117">
    <property type="component" value="Unassembled WGS sequence"/>
</dbReference>
<gene>
    <name evidence="9" type="primary">ruvB</name>
    <name evidence="11" type="ORF">A2650_02565</name>
</gene>
<feature type="region of interest" description="Head domain (RuvB-H)" evidence="9">
    <location>
        <begin position="252"/>
        <end position="331"/>
    </location>
</feature>
<feature type="binding site" evidence="9">
    <location>
        <position position="312"/>
    </location>
    <ligand>
        <name>DNA</name>
        <dbReference type="ChEBI" id="CHEBI:16991"/>
    </ligand>
</feature>
<dbReference type="NCBIfam" id="TIGR00635">
    <property type="entry name" value="ruvB"/>
    <property type="match status" value="1"/>
</dbReference>
<dbReference type="InterPro" id="IPR008824">
    <property type="entry name" value="RuvB-like_N"/>
</dbReference>
<dbReference type="HAMAP" id="MF_00016">
    <property type="entry name" value="DNA_HJ_migration_RuvB"/>
    <property type="match status" value="1"/>
</dbReference>
<feature type="binding site" evidence="9">
    <location>
        <position position="63"/>
    </location>
    <ligand>
        <name>ATP</name>
        <dbReference type="ChEBI" id="CHEBI:30616"/>
    </ligand>
</feature>
<keyword evidence="11" id="KW-0347">Helicase</keyword>
<dbReference type="GO" id="GO:0005524">
    <property type="term" value="F:ATP binding"/>
    <property type="evidence" value="ECO:0007669"/>
    <property type="project" value="UniProtKB-UniRule"/>
</dbReference>
<dbReference type="GO" id="GO:0005737">
    <property type="term" value="C:cytoplasm"/>
    <property type="evidence" value="ECO:0007669"/>
    <property type="project" value="UniProtKB-SubCell"/>
</dbReference>
<dbReference type="Pfam" id="PF05496">
    <property type="entry name" value="RuvB_N"/>
    <property type="match status" value="1"/>
</dbReference>
<keyword evidence="5 9" id="KW-0067">ATP-binding</keyword>
<dbReference type="InterPro" id="IPR003593">
    <property type="entry name" value="AAA+_ATPase"/>
</dbReference>
<comment type="function">
    <text evidence="9">The RuvA-RuvB-RuvC complex processes Holliday junction (HJ) DNA during genetic recombination and DNA repair, while the RuvA-RuvB complex plays an important role in the rescue of blocked DNA replication forks via replication fork reversal (RFR). RuvA specifically binds to HJ cruciform DNA, conferring on it an open structure. The RuvB hexamer acts as an ATP-dependent pump, pulling dsDNA into and through the RuvAB complex. RuvB forms 2 homohexamers on either side of HJ DNA bound by 1 or 2 RuvA tetramers; 4 subunits per hexamer contact DNA at a time. Coordinated motions by a converter formed by DNA-disengaged RuvB subunits stimulates ATP hydrolysis and nucleotide exchange. Immobilization of the converter enables RuvB to convert the ATP-contained energy into a lever motion, pulling 2 nucleotides of DNA out of the RuvA tetramer per ATP hydrolyzed, thus driving DNA branch migration. The RuvB motors rotate together with the DNA substrate, which together with the progressing nucleotide cycle form the mechanistic basis for DNA recombination by continuous HJ branch migration. Branch migration allows RuvC to scan DNA until it finds its consensus sequence, where it cleaves and resolves cruciform DNA.</text>
</comment>
<feature type="binding site" evidence="9">
    <location>
        <position position="62"/>
    </location>
    <ligand>
        <name>ATP</name>
        <dbReference type="ChEBI" id="CHEBI:30616"/>
    </ligand>
</feature>
<evidence type="ECO:0000256" key="7">
    <source>
        <dbReference type="ARBA" id="ARBA00023172"/>
    </source>
</evidence>
<dbReference type="GO" id="GO:0000400">
    <property type="term" value="F:four-way junction DNA binding"/>
    <property type="evidence" value="ECO:0007669"/>
    <property type="project" value="UniProtKB-UniRule"/>
</dbReference>
<dbReference type="InterPro" id="IPR036390">
    <property type="entry name" value="WH_DNA-bd_sf"/>
</dbReference>
<organism evidence="11 12">
    <name type="scientific">Candidatus Yanofskybacteria bacterium RIFCSPHIGHO2_01_FULL_41_53</name>
    <dbReference type="NCBI Taxonomy" id="1802663"/>
    <lineage>
        <taxon>Bacteria</taxon>
        <taxon>Candidatus Yanofskyibacteriota</taxon>
    </lineage>
</organism>
<dbReference type="CDD" id="cd00009">
    <property type="entry name" value="AAA"/>
    <property type="match status" value="1"/>
</dbReference>
<keyword evidence="8 9" id="KW-0234">DNA repair</keyword>
<dbReference type="InterPro" id="IPR027417">
    <property type="entry name" value="P-loop_NTPase"/>
</dbReference>
<feature type="region of interest" description="Small ATPAse domain (RuvB-S)" evidence="9">
    <location>
        <begin position="179"/>
        <end position="249"/>
    </location>
</feature>
<evidence type="ECO:0000256" key="2">
    <source>
        <dbReference type="ARBA" id="ARBA00022741"/>
    </source>
</evidence>
<evidence type="ECO:0000256" key="1">
    <source>
        <dbReference type="ARBA" id="ARBA00022490"/>
    </source>
</evidence>
<dbReference type="Pfam" id="PF17864">
    <property type="entry name" value="AAA_lid_4"/>
    <property type="match status" value="1"/>
</dbReference>
<name>A0A1F8EFK9_9BACT</name>
<dbReference type="InterPro" id="IPR036388">
    <property type="entry name" value="WH-like_DNA-bd_sf"/>
</dbReference>
<dbReference type="Gene3D" id="1.10.8.60">
    <property type="match status" value="1"/>
</dbReference>
<keyword evidence="6 9" id="KW-0238">DNA-binding</keyword>
<feature type="binding site" evidence="9">
    <location>
        <position position="178"/>
    </location>
    <ligand>
        <name>ATP</name>
        <dbReference type="ChEBI" id="CHEBI:30616"/>
    </ligand>
</feature>
<evidence type="ECO:0000256" key="9">
    <source>
        <dbReference type="HAMAP-Rule" id="MF_00016"/>
    </source>
</evidence>
<comment type="subcellular location">
    <subcellularLocation>
        <location evidence="9">Cytoplasm</location>
    </subcellularLocation>
</comment>
<dbReference type="InterPro" id="IPR004605">
    <property type="entry name" value="DNA_helicase_Holl-junc_RuvB"/>
</dbReference>
<dbReference type="SMART" id="SM00382">
    <property type="entry name" value="AAA"/>
    <property type="match status" value="1"/>
</dbReference>
<dbReference type="InterPro" id="IPR008823">
    <property type="entry name" value="RuvB_wg_C"/>
</dbReference>
<dbReference type="GO" id="GO:0048476">
    <property type="term" value="C:Holliday junction resolvase complex"/>
    <property type="evidence" value="ECO:0007669"/>
    <property type="project" value="UniProtKB-UniRule"/>
</dbReference>
<keyword evidence="2 9" id="KW-0547">Nucleotide-binding</keyword>
<comment type="caution">
    <text evidence="11">The sequence shown here is derived from an EMBL/GenBank/DDBJ whole genome shotgun (WGS) entry which is preliminary data.</text>
</comment>
<dbReference type="SUPFAM" id="SSF46785">
    <property type="entry name" value="Winged helix' DNA-binding domain"/>
    <property type="match status" value="1"/>
</dbReference>
<evidence type="ECO:0000256" key="8">
    <source>
        <dbReference type="ARBA" id="ARBA00023204"/>
    </source>
</evidence>
<evidence type="ECO:0000313" key="11">
    <source>
        <dbReference type="EMBL" id="OGM99643.1"/>
    </source>
</evidence>
<comment type="subunit">
    <text evidence="9">Homohexamer. Forms an RuvA(8)-RuvB(12)-Holliday junction (HJ) complex. HJ DNA is sandwiched between 2 RuvA tetramers; dsDNA enters through RuvA and exits via RuvB. An RuvB hexamer assembles on each DNA strand where it exits the tetramer. Each RuvB hexamer is contacted by two RuvA subunits (via domain III) on 2 adjacent RuvB subunits; this complex drives branch migration. In the full resolvosome a probable DNA-RuvA(4)-RuvB(12)-RuvC(2) complex forms which resolves the HJ.</text>
</comment>
<feature type="domain" description="AAA+ ATPase" evidence="10">
    <location>
        <begin position="48"/>
        <end position="177"/>
    </location>
</feature>
<evidence type="ECO:0000256" key="3">
    <source>
        <dbReference type="ARBA" id="ARBA00022763"/>
    </source>
</evidence>
<feature type="binding site" evidence="9">
    <location>
        <position position="168"/>
    </location>
    <ligand>
        <name>ATP</name>
        <dbReference type="ChEBI" id="CHEBI:30616"/>
    </ligand>
</feature>
<dbReference type="EC" id="3.6.4.-" evidence="9"/>
<comment type="catalytic activity">
    <reaction evidence="9">
        <text>ATP + H2O = ADP + phosphate + H(+)</text>
        <dbReference type="Rhea" id="RHEA:13065"/>
        <dbReference type="ChEBI" id="CHEBI:15377"/>
        <dbReference type="ChEBI" id="CHEBI:15378"/>
        <dbReference type="ChEBI" id="CHEBI:30616"/>
        <dbReference type="ChEBI" id="CHEBI:43474"/>
        <dbReference type="ChEBI" id="CHEBI:456216"/>
    </reaction>
</comment>
<feature type="binding site" evidence="9">
    <location>
        <position position="215"/>
    </location>
    <ligand>
        <name>ATP</name>
        <dbReference type="ChEBI" id="CHEBI:30616"/>
    </ligand>
</feature>
<dbReference type="EMBL" id="MGJD01000039">
    <property type="protein sequence ID" value="OGM99643.1"/>
    <property type="molecule type" value="Genomic_DNA"/>
</dbReference>
<comment type="similarity">
    <text evidence="9">Belongs to the RuvB family.</text>
</comment>
<evidence type="ECO:0000259" key="10">
    <source>
        <dbReference type="SMART" id="SM00382"/>
    </source>
</evidence>
<accession>A0A1F8EFK9</accession>
<dbReference type="Gene3D" id="1.10.10.10">
    <property type="entry name" value="Winged helix-like DNA-binding domain superfamily/Winged helix DNA-binding domain"/>
    <property type="match status" value="1"/>
</dbReference>
<dbReference type="SUPFAM" id="SSF52540">
    <property type="entry name" value="P-loop containing nucleoside triphosphate hydrolases"/>
    <property type="match status" value="1"/>
</dbReference>
<dbReference type="GO" id="GO:0009378">
    <property type="term" value="F:four-way junction helicase activity"/>
    <property type="evidence" value="ECO:0007669"/>
    <property type="project" value="InterPro"/>
</dbReference>
<comment type="domain">
    <text evidence="9">Has 3 domains, the large (RuvB-L) and small ATPase (RuvB-S) domains and the C-terminal head (RuvB-H) domain. The head domain binds DNA, while the ATPase domains jointly bind ATP, ADP or are empty depending on the state of the subunit in the translocation cycle. During a single DNA translocation step the structure of each domain remains the same, but their relative positions change.</text>
</comment>
<dbReference type="Gene3D" id="3.40.50.300">
    <property type="entry name" value="P-loop containing nucleotide triphosphate hydrolases"/>
    <property type="match status" value="1"/>
</dbReference>
<keyword evidence="4 9" id="KW-0378">Hydrolase</keyword>
<dbReference type="GO" id="GO:0006281">
    <property type="term" value="P:DNA repair"/>
    <property type="evidence" value="ECO:0007669"/>
    <property type="project" value="UniProtKB-UniRule"/>
</dbReference>
<keyword evidence="1 9" id="KW-0963">Cytoplasm</keyword>
<sequence>MLAPTGILDDQVLDQALRPKTFDDYIGQSKVKNNLRIILGAAKKRKETVDHLLLHGPSGLGKTTLAYLIAKELGSSIKITSGTALEKAGDVGSILTGLNDGDVLFIDEVHRLNRAVEEVIYPAMENFKLDIVIGKGNSAKTLQIDLPKFTLIAATTRISMLSSPFRSRFGVNFRLDFYSQEEIEKIINRSADLLQIKVDKEGIRAIANASRFTPRIANRLLKRVRDYAQMNDQKTIGLKAAEEALKMLEIDERGLEETDRKILKTIVETFDGGPVGLKAIAASISEEENTIEDVYEPYLIQIGMLTRTPKGRVITREGKKHLGLDKSLLDF</sequence>
<proteinExistence type="inferred from homology"/>
<feature type="binding site" evidence="9">
    <location>
        <position position="307"/>
    </location>
    <ligand>
        <name>DNA</name>
        <dbReference type="ChEBI" id="CHEBI:16991"/>
    </ligand>
</feature>
<feature type="binding site" evidence="9">
    <location>
        <position position="63"/>
    </location>
    <ligand>
        <name>Mg(2+)</name>
        <dbReference type="ChEBI" id="CHEBI:18420"/>
    </ligand>
</feature>
<dbReference type="AlphaFoldDB" id="A0A1F8EFK9"/>
<dbReference type="InterPro" id="IPR041445">
    <property type="entry name" value="AAA_lid_4"/>
</dbReference>
<keyword evidence="7 9" id="KW-0233">DNA recombination</keyword>
<dbReference type="NCBIfam" id="NF000868">
    <property type="entry name" value="PRK00080.1"/>
    <property type="match status" value="1"/>
</dbReference>
<evidence type="ECO:0000256" key="6">
    <source>
        <dbReference type="ARBA" id="ARBA00023125"/>
    </source>
</evidence>
<reference evidence="11 12" key="1">
    <citation type="journal article" date="2016" name="Nat. Commun.">
        <title>Thousands of microbial genomes shed light on interconnected biogeochemical processes in an aquifer system.</title>
        <authorList>
            <person name="Anantharaman K."/>
            <person name="Brown C.T."/>
            <person name="Hug L.A."/>
            <person name="Sharon I."/>
            <person name="Castelle C.J."/>
            <person name="Probst A.J."/>
            <person name="Thomas B.C."/>
            <person name="Singh A."/>
            <person name="Wilkins M.J."/>
            <person name="Karaoz U."/>
            <person name="Brodie E.L."/>
            <person name="Williams K.H."/>
            <person name="Hubbard S.S."/>
            <person name="Banfield J.F."/>
        </authorList>
    </citation>
    <scope>NUCLEOTIDE SEQUENCE [LARGE SCALE GENOMIC DNA]</scope>
</reference>
<feature type="binding site" evidence="9">
    <location>
        <position position="64"/>
    </location>
    <ligand>
        <name>ATP</name>
        <dbReference type="ChEBI" id="CHEBI:30616"/>
    </ligand>
</feature>
<dbReference type="PANTHER" id="PTHR42848:SF1">
    <property type="entry name" value="HOLLIDAY JUNCTION BRANCH MIGRATION COMPLEX SUBUNIT RUVB"/>
    <property type="match status" value="1"/>
</dbReference>
<dbReference type="GO" id="GO:0016887">
    <property type="term" value="F:ATP hydrolysis activity"/>
    <property type="evidence" value="ECO:0007669"/>
    <property type="project" value="RHEA"/>
</dbReference>
<dbReference type="Pfam" id="PF05491">
    <property type="entry name" value="WHD_RuvB"/>
    <property type="match status" value="1"/>
</dbReference>
<feature type="binding site" evidence="9">
    <location>
        <position position="59"/>
    </location>
    <ligand>
        <name>ATP</name>
        <dbReference type="ChEBI" id="CHEBI:30616"/>
    </ligand>
</feature>
<evidence type="ECO:0000256" key="4">
    <source>
        <dbReference type="ARBA" id="ARBA00022801"/>
    </source>
</evidence>
<protein>
    <recommendedName>
        <fullName evidence="9">Holliday junction branch migration complex subunit RuvB</fullName>
        <ecNumber evidence="9">3.6.4.-</ecNumber>
    </recommendedName>
</protein>
<comment type="caution">
    <text evidence="9">Lacks conserved residue(s) required for the propagation of feature annotation.</text>
</comment>